<evidence type="ECO:0000256" key="2">
    <source>
        <dbReference type="ARBA" id="ARBA00022490"/>
    </source>
</evidence>
<comment type="similarity">
    <text evidence="1">Belongs to the guanylate kinase family.</text>
</comment>
<sequence length="133" mass="15502">MEWAEFCGDYYGTPKKYVEESIKEGKNIILEIEVQGALQIKKILPRSVLIFVMPPTVEELRHRLIKRGTETEDLIEKRIKRSNEEIALISNYDYVVVNYEIEDAVRDILAITRAEQLKTDKNTEAIKKFKGEI</sequence>
<dbReference type="SMART" id="SM00072">
    <property type="entry name" value="GuKc"/>
    <property type="match status" value="1"/>
</dbReference>
<evidence type="ECO:0000256" key="3">
    <source>
        <dbReference type="ARBA" id="ARBA00022679"/>
    </source>
</evidence>
<dbReference type="GO" id="GO:0004385">
    <property type="term" value="F:GMP kinase activity"/>
    <property type="evidence" value="ECO:0007669"/>
    <property type="project" value="UniProtKB-EC"/>
</dbReference>
<comment type="caution">
    <text evidence="8">The sequence shown here is derived from an EMBL/GenBank/DDBJ whole genome shotgun (WGS) entry which is preliminary data.</text>
</comment>
<dbReference type="PANTHER" id="PTHR23117">
    <property type="entry name" value="GUANYLATE KINASE-RELATED"/>
    <property type="match status" value="1"/>
</dbReference>
<evidence type="ECO:0000256" key="1">
    <source>
        <dbReference type="ARBA" id="ARBA00005790"/>
    </source>
</evidence>
<dbReference type="InterPro" id="IPR008145">
    <property type="entry name" value="GK/Ca_channel_bsu"/>
</dbReference>
<dbReference type="AlphaFoldDB" id="A0A645I4T7"/>
<organism evidence="8">
    <name type="scientific">bioreactor metagenome</name>
    <dbReference type="NCBI Taxonomy" id="1076179"/>
    <lineage>
        <taxon>unclassified sequences</taxon>
        <taxon>metagenomes</taxon>
        <taxon>ecological metagenomes</taxon>
    </lineage>
</organism>
<dbReference type="PROSITE" id="PS50052">
    <property type="entry name" value="GUANYLATE_KINASE_2"/>
    <property type="match status" value="1"/>
</dbReference>
<keyword evidence="5 8" id="KW-0418">Kinase</keyword>
<dbReference type="InterPro" id="IPR008144">
    <property type="entry name" value="Guanylate_kin-like_dom"/>
</dbReference>
<dbReference type="Pfam" id="PF00625">
    <property type="entry name" value="Guanylate_kin"/>
    <property type="match status" value="1"/>
</dbReference>
<dbReference type="SUPFAM" id="SSF52540">
    <property type="entry name" value="P-loop containing nucleoside triphosphate hydrolases"/>
    <property type="match status" value="1"/>
</dbReference>
<keyword evidence="4" id="KW-0547">Nucleotide-binding</keyword>
<evidence type="ECO:0000313" key="8">
    <source>
        <dbReference type="EMBL" id="MPN46311.1"/>
    </source>
</evidence>
<keyword evidence="2" id="KW-0963">Cytoplasm</keyword>
<proteinExistence type="inferred from homology"/>
<dbReference type="EMBL" id="VSSQ01106882">
    <property type="protein sequence ID" value="MPN46311.1"/>
    <property type="molecule type" value="Genomic_DNA"/>
</dbReference>
<evidence type="ECO:0000256" key="4">
    <source>
        <dbReference type="ARBA" id="ARBA00022741"/>
    </source>
</evidence>
<dbReference type="EC" id="2.7.4.8" evidence="8"/>
<feature type="domain" description="Guanylate kinase-like" evidence="7">
    <location>
        <begin position="1"/>
        <end position="113"/>
    </location>
</feature>
<dbReference type="GO" id="GO:0005829">
    <property type="term" value="C:cytosol"/>
    <property type="evidence" value="ECO:0007669"/>
    <property type="project" value="TreeGrafter"/>
</dbReference>
<evidence type="ECO:0000256" key="5">
    <source>
        <dbReference type="ARBA" id="ARBA00022777"/>
    </source>
</evidence>
<keyword evidence="6" id="KW-0067">ATP-binding</keyword>
<keyword evidence="3 8" id="KW-0808">Transferase</keyword>
<reference evidence="8" key="1">
    <citation type="submission" date="2019-08" db="EMBL/GenBank/DDBJ databases">
        <authorList>
            <person name="Kucharzyk K."/>
            <person name="Murdoch R.W."/>
            <person name="Higgins S."/>
            <person name="Loffler F."/>
        </authorList>
    </citation>
    <scope>NUCLEOTIDE SEQUENCE</scope>
</reference>
<accession>A0A645I4T7</accession>
<name>A0A645I4T7_9ZZZZ</name>
<evidence type="ECO:0000259" key="7">
    <source>
        <dbReference type="PROSITE" id="PS50052"/>
    </source>
</evidence>
<evidence type="ECO:0000256" key="6">
    <source>
        <dbReference type="ARBA" id="ARBA00022840"/>
    </source>
</evidence>
<dbReference type="GO" id="GO:0005524">
    <property type="term" value="F:ATP binding"/>
    <property type="evidence" value="ECO:0007669"/>
    <property type="project" value="UniProtKB-KW"/>
</dbReference>
<dbReference type="Gene3D" id="3.40.50.300">
    <property type="entry name" value="P-loop containing nucleotide triphosphate hydrolases"/>
    <property type="match status" value="1"/>
</dbReference>
<dbReference type="InterPro" id="IPR027417">
    <property type="entry name" value="P-loop_NTPase"/>
</dbReference>
<gene>
    <name evidence="8" type="primary">gmk_52</name>
    <name evidence="8" type="ORF">SDC9_193897</name>
</gene>
<dbReference type="FunFam" id="3.40.50.300:FF:000855">
    <property type="entry name" value="Guanylate kinase"/>
    <property type="match status" value="1"/>
</dbReference>
<protein>
    <submittedName>
        <fullName evidence="8">Guanylate kinase</fullName>
        <ecNumber evidence="8">2.7.4.8</ecNumber>
    </submittedName>
</protein>
<dbReference type="PANTHER" id="PTHR23117:SF13">
    <property type="entry name" value="GUANYLATE KINASE"/>
    <property type="match status" value="1"/>
</dbReference>